<organism evidence="2 3">
    <name type="scientific">Dioszegia hungarica</name>
    <dbReference type="NCBI Taxonomy" id="4972"/>
    <lineage>
        <taxon>Eukaryota</taxon>
        <taxon>Fungi</taxon>
        <taxon>Dikarya</taxon>
        <taxon>Basidiomycota</taxon>
        <taxon>Agaricomycotina</taxon>
        <taxon>Tremellomycetes</taxon>
        <taxon>Tremellales</taxon>
        <taxon>Bulleribasidiaceae</taxon>
        <taxon>Dioszegia</taxon>
    </lineage>
</organism>
<feature type="domain" description="Alpha-ketoglutarate-dependent dioxygenase AlkB-like" evidence="1">
    <location>
        <begin position="190"/>
        <end position="277"/>
    </location>
</feature>
<dbReference type="Pfam" id="PF13532">
    <property type="entry name" value="2OG-FeII_Oxy_2"/>
    <property type="match status" value="1"/>
</dbReference>
<evidence type="ECO:0000313" key="3">
    <source>
        <dbReference type="Proteomes" id="UP001164286"/>
    </source>
</evidence>
<evidence type="ECO:0000259" key="1">
    <source>
        <dbReference type="Pfam" id="PF13532"/>
    </source>
</evidence>
<dbReference type="SUPFAM" id="SSF51197">
    <property type="entry name" value="Clavaminate synthase-like"/>
    <property type="match status" value="1"/>
</dbReference>
<dbReference type="PANTHER" id="PTHR21052">
    <property type="entry name" value="SPERMATOGENESIS ASSOCIATED 11-RELATED"/>
    <property type="match status" value="1"/>
</dbReference>
<dbReference type="GO" id="GO:0006974">
    <property type="term" value="P:DNA damage response"/>
    <property type="evidence" value="ECO:0007669"/>
    <property type="project" value="InterPro"/>
</dbReference>
<dbReference type="GO" id="GO:0016706">
    <property type="term" value="F:2-oxoglutarate-dependent dioxygenase activity"/>
    <property type="evidence" value="ECO:0007669"/>
    <property type="project" value="TreeGrafter"/>
</dbReference>
<dbReference type="GeneID" id="77724909"/>
<dbReference type="EMBL" id="JAKWFO010000007">
    <property type="protein sequence ID" value="KAI9634459.1"/>
    <property type="molecule type" value="Genomic_DNA"/>
</dbReference>
<comment type="caution">
    <text evidence="2">The sequence shown here is derived from an EMBL/GenBank/DDBJ whole genome shotgun (WGS) entry which is preliminary data.</text>
</comment>
<proteinExistence type="predicted"/>
<dbReference type="GO" id="GO:0006631">
    <property type="term" value="P:fatty acid metabolic process"/>
    <property type="evidence" value="ECO:0007669"/>
    <property type="project" value="TreeGrafter"/>
</dbReference>
<name>A0AA38H7P0_9TREE</name>
<dbReference type="GO" id="GO:0005759">
    <property type="term" value="C:mitochondrial matrix"/>
    <property type="evidence" value="ECO:0007669"/>
    <property type="project" value="TreeGrafter"/>
</dbReference>
<dbReference type="InterPro" id="IPR037151">
    <property type="entry name" value="AlkB-like_sf"/>
</dbReference>
<protein>
    <recommendedName>
        <fullName evidence="1">Alpha-ketoglutarate-dependent dioxygenase AlkB-like domain-containing protein</fullName>
    </recommendedName>
</protein>
<dbReference type="PANTHER" id="PTHR21052:SF0">
    <property type="entry name" value="ALPHA-KETOGLUTARATE-DEPENDENT DIOXYGENASE ALKB HOMOLOG 7, MITOCHONDRIAL"/>
    <property type="match status" value="1"/>
</dbReference>
<accession>A0AA38H7P0</accession>
<dbReference type="Proteomes" id="UP001164286">
    <property type="component" value="Unassembled WGS sequence"/>
</dbReference>
<gene>
    <name evidence="2" type="ORF">MKK02DRAFT_16941</name>
</gene>
<dbReference type="RefSeq" id="XP_052944236.1">
    <property type="nucleotide sequence ID" value="XM_053085708.1"/>
</dbReference>
<dbReference type="AlphaFoldDB" id="A0AA38H7P0"/>
<dbReference type="Gene3D" id="2.60.120.590">
    <property type="entry name" value="Alpha-ketoglutarate-dependent dioxygenase AlkB-like"/>
    <property type="match status" value="1"/>
</dbReference>
<dbReference type="InterPro" id="IPR032870">
    <property type="entry name" value="ALKBH7-like"/>
</dbReference>
<sequence>MKTSQLLRQLSTAAQRTLGEPHVLTRPSAFIRPLSPNAVAGPSRPSSIGTDFQLYPDFFGEEESRQLLAMALWKLDRVDSTRRRRRNKGLWEESEAGGAGLQSLFHGEYGFEEGHYDSVIHQYRETLLSSFPPPDKAWPDLSALMKRIYDLLPVSEPGGSYTQTGAVRGTHEQTPRGTSTHLLHLAPHGAILPHVDNLEASGSVIIGTSLGAERILRLKEKGGEEGWDIRLPSGSLYIQRDTVRYQYDHSILPYDDTGSAWQGKKLEPGHRISLMVRVSWSPGLRVCVRSDHLGRPCSVRPAMRMLLRMLVMEHGTVLYQGTAALRQSADTSLMVQVKSASNA</sequence>
<keyword evidence="3" id="KW-1185">Reference proteome</keyword>
<dbReference type="InterPro" id="IPR027450">
    <property type="entry name" value="AlkB-like"/>
</dbReference>
<reference evidence="2" key="1">
    <citation type="journal article" date="2022" name="G3 (Bethesda)">
        <title>High quality genome of the basidiomycete yeast Dioszegia hungarica PDD-24b-2 isolated from cloud water.</title>
        <authorList>
            <person name="Jarrige D."/>
            <person name="Haridas S."/>
            <person name="Bleykasten-Grosshans C."/>
            <person name="Joly M."/>
            <person name="Nadalig T."/>
            <person name="Sancelme M."/>
            <person name="Vuilleumier S."/>
            <person name="Grigoriev I.V."/>
            <person name="Amato P."/>
            <person name="Bringel F."/>
        </authorList>
    </citation>
    <scope>NUCLEOTIDE SEQUENCE</scope>
    <source>
        <strain evidence="2">PDD-24b-2</strain>
    </source>
</reference>
<evidence type="ECO:0000313" key="2">
    <source>
        <dbReference type="EMBL" id="KAI9634459.1"/>
    </source>
</evidence>